<keyword evidence="3" id="KW-0786">Thiamine pyrophosphate</keyword>
<dbReference type="GO" id="GO:0000287">
    <property type="term" value="F:magnesium ion binding"/>
    <property type="evidence" value="ECO:0007669"/>
    <property type="project" value="UniProtKB-ARBA"/>
</dbReference>
<evidence type="ECO:0000259" key="4">
    <source>
        <dbReference type="Pfam" id="PF00456"/>
    </source>
</evidence>
<dbReference type="EMBL" id="UGQT01000001">
    <property type="protein sequence ID" value="STZ58361.1"/>
    <property type="molecule type" value="Genomic_DNA"/>
</dbReference>
<dbReference type="SUPFAM" id="SSF52518">
    <property type="entry name" value="Thiamin diphosphate-binding fold (THDP-binding)"/>
    <property type="match status" value="1"/>
</dbReference>
<comment type="similarity">
    <text evidence="2">Belongs to the transketolase family.</text>
</comment>
<reference evidence="5 6" key="1">
    <citation type="submission" date="2018-06" db="EMBL/GenBank/DDBJ databases">
        <authorList>
            <consortium name="Pathogen Informatics"/>
            <person name="Doyle S."/>
        </authorList>
    </citation>
    <scope>NUCLEOTIDE SEQUENCE [LARGE SCALE GENOMIC DNA]</scope>
    <source>
        <strain evidence="5 6">NCTC10821</strain>
    </source>
</reference>
<dbReference type="InterPro" id="IPR029061">
    <property type="entry name" value="THDP-binding"/>
</dbReference>
<dbReference type="PANTHER" id="PTHR47514:SF1">
    <property type="entry name" value="TRANSKETOLASE N-TERMINAL SECTION-RELATED"/>
    <property type="match status" value="1"/>
</dbReference>
<organism evidence="5 6">
    <name type="scientific">Mycolicibacterium tokaiense</name>
    <dbReference type="NCBI Taxonomy" id="39695"/>
    <lineage>
        <taxon>Bacteria</taxon>
        <taxon>Bacillati</taxon>
        <taxon>Actinomycetota</taxon>
        <taxon>Actinomycetes</taxon>
        <taxon>Mycobacteriales</taxon>
        <taxon>Mycobacteriaceae</taxon>
        <taxon>Mycolicibacterium</taxon>
    </lineage>
</organism>
<evidence type="ECO:0000256" key="3">
    <source>
        <dbReference type="ARBA" id="ARBA00023052"/>
    </source>
</evidence>
<dbReference type="InterPro" id="IPR005474">
    <property type="entry name" value="Transketolase_N"/>
</dbReference>
<evidence type="ECO:0000256" key="1">
    <source>
        <dbReference type="ARBA" id="ARBA00001964"/>
    </source>
</evidence>
<keyword evidence="6" id="KW-1185">Reference proteome</keyword>
<dbReference type="Proteomes" id="UP000254978">
    <property type="component" value="Unassembled WGS sequence"/>
</dbReference>
<dbReference type="Gene3D" id="3.40.50.970">
    <property type="match status" value="1"/>
</dbReference>
<dbReference type="PANTHER" id="PTHR47514">
    <property type="entry name" value="TRANSKETOLASE N-TERMINAL SECTION-RELATED"/>
    <property type="match status" value="1"/>
</dbReference>
<evidence type="ECO:0000313" key="6">
    <source>
        <dbReference type="Proteomes" id="UP000254978"/>
    </source>
</evidence>
<dbReference type="AlphaFoldDB" id="A0A378TC29"/>
<dbReference type="CDD" id="cd02012">
    <property type="entry name" value="TPP_TK"/>
    <property type="match status" value="1"/>
</dbReference>
<protein>
    <submittedName>
        <fullName evidence="5">Transketolase</fullName>
        <ecNumber evidence="5">2.2.1.1</ecNumber>
    </submittedName>
</protein>
<proteinExistence type="inferred from homology"/>
<keyword evidence="5" id="KW-0808">Transferase</keyword>
<dbReference type="RefSeq" id="WP_083230554.1">
    <property type="nucleotide sequence ID" value="NZ_AP022600.1"/>
</dbReference>
<dbReference type="GO" id="GO:0004802">
    <property type="term" value="F:transketolase activity"/>
    <property type="evidence" value="ECO:0007669"/>
    <property type="project" value="UniProtKB-EC"/>
</dbReference>
<accession>A0A378TC29</accession>
<evidence type="ECO:0000313" key="5">
    <source>
        <dbReference type="EMBL" id="STZ58361.1"/>
    </source>
</evidence>
<gene>
    <name evidence="5" type="primary">tktB_1</name>
    <name evidence="5" type="ORF">NCTC10821_01873</name>
</gene>
<name>A0A378TC29_9MYCO</name>
<dbReference type="EC" id="2.2.1.1" evidence="5"/>
<dbReference type="Pfam" id="PF00456">
    <property type="entry name" value="Transketolase_N"/>
    <property type="match status" value="1"/>
</dbReference>
<evidence type="ECO:0000256" key="2">
    <source>
        <dbReference type="ARBA" id="ARBA00007131"/>
    </source>
</evidence>
<sequence length="274" mass="30189">MTEIPTAVLEDRARFIRTETLRLTRIAGAGHYSAVFSCAEIFAALYYDELRLDPSRPDWADRDRFVLGKGHAAIGLYPVLAHLGYFDPAELDSYTRLGSAFGDHPDMKRIPGIDFSSGSLGHGLSVGVGMAWAARHAGRDNRTWVMLGDAELAEGQIWEAAMSAAHFRLGNLVAIVDNNQLGIDGRVDDIMRTEPIDARFEAFGWQTHRVDGHDLEALRATFAELAPRGGDRPQLIVADTIKGKGVARMELSPDWHVGNLVGADYDDVMEELTR</sequence>
<feature type="domain" description="Transketolase N-terminal" evidence="4">
    <location>
        <begin position="16"/>
        <end position="261"/>
    </location>
</feature>
<comment type="cofactor">
    <cofactor evidence="1">
        <name>thiamine diphosphate</name>
        <dbReference type="ChEBI" id="CHEBI:58937"/>
    </cofactor>
</comment>